<dbReference type="PROSITE" id="PS50893">
    <property type="entry name" value="ABC_TRANSPORTER_2"/>
    <property type="match status" value="1"/>
</dbReference>
<sequence>MQGLTAVDVVDQDGRTVAGDDVVVAVRNLTKRFGDTLALDDVSFDVHRSELLVLLGLSGSGKSTLLRCLNGLQPVTTGQVNVCGTRVDTASAAEVRALRRRVGFVFQQFNLVGRLSCLENVLIGGLGRLRLPRYGALTYPRSMRAEALMHLDRVGLADFASRRADTLSGGQQQRVAVARTLMQRPALLLADEPVASLDPENAGVVMDLLFRICIEEKLTVVCTLHQVDLALGWAHRLIGLRSGRKVLDRPAVGLSRDEVMGIYQRVDDRLSTPLAERAPEAAPRRAGLPGRLHTVTVVAVVTTVASAWFIDFVPTELLGGVDEVAALVARMLPPRLDGPARIGVLAVETLLMAVLGTVLATVASIPLAFLAARNTTPHPAVHTVARAVITFCRAMPDLLFAVLFVRALGIGVLPGILALALHSIGMLGKLFADAIEATDAGPREAVRSTGVGYLREMLNAVVPQVVPAWVAAFVYRIDINLRMSVVLGFVGAGGIGFALQDALRGLIYPRALGIVLVILAIIVAMELVAIGIRRILLTPTASHPRRDRAARAVASAALAGTTIAALVVLKINPVDLLTWVGPSIEVFARMVPPNFDALGGALFEAALQTVAIGVVSTAIGVVLSIPVGILAARNVTPNALCYWIARGWILVVRAIPELILAVVFVAALGLGPIAGTCALAIGSIGFLAKLVADAVEEIDPGPMEAVRSVGGGWWKTLTAAVIPQAMPAMIGSSLYLLDVNVRTSTILGIVGAGGIGYLLFESIRTLNFDIAGAIVLVIFVIVYTIERLSGWIRSQLV</sequence>
<comment type="subcellular location">
    <subcellularLocation>
        <location evidence="1 10">Cell membrane</location>
        <topology evidence="1 10">Multi-pass membrane protein</topology>
    </subcellularLocation>
</comment>
<dbReference type="InterPro" id="IPR003593">
    <property type="entry name" value="AAA+_ATPase"/>
</dbReference>
<evidence type="ECO:0000313" key="14">
    <source>
        <dbReference type="Proteomes" id="UP000325690"/>
    </source>
</evidence>
<evidence type="ECO:0000256" key="3">
    <source>
        <dbReference type="ARBA" id="ARBA00022475"/>
    </source>
</evidence>
<dbReference type="Pfam" id="PF00005">
    <property type="entry name" value="ABC_tran"/>
    <property type="match status" value="1"/>
</dbReference>
<keyword evidence="8 10" id="KW-1133">Transmembrane helix</keyword>
<evidence type="ECO:0000256" key="7">
    <source>
        <dbReference type="ARBA" id="ARBA00022967"/>
    </source>
</evidence>
<dbReference type="NCBIfam" id="TIGR01097">
    <property type="entry name" value="PhnE"/>
    <property type="match status" value="2"/>
</dbReference>
<comment type="similarity">
    <text evidence="10">Belongs to the binding-protein-dependent transport system permease family.</text>
</comment>
<dbReference type="Gene3D" id="1.10.3720.10">
    <property type="entry name" value="MetI-like"/>
    <property type="match status" value="2"/>
</dbReference>
<name>A0A5N5UYU2_MYCPH</name>
<feature type="domain" description="ABC transporter" evidence="11">
    <location>
        <begin position="24"/>
        <end position="267"/>
    </location>
</feature>
<evidence type="ECO:0000256" key="5">
    <source>
        <dbReference type="ARBA" id="ARBA00022741"/>
    </source>
</evidence>
<evidence type="ECO:0000256" key="1">
    <source>
        <dbReference type="ARBA" id="ARBA00004651"/>
    </source>
</evidence>
<keyword evidence="14" id="KW-1185">Reference proteome</keyword>
<evidence type="ECO:0000256" key="4">
    <source>
        <dbReference type="ARBA" id="ARBA00022692"/>
    </source>
</evidence>
<evidence type="ECO:0000256" key="2">
    <source>
        <dbReference type="ARBA" id="ARBA00022448"/>
    </source>
</evidence>
<keyword evidence="4 10" id="KW-0812">Transmembrane</keyword>
<dbReference type="GO" id="GO:0016887">
    <property type="term" value="F:ATP hydrolysis activity"/>
    <property type="evidence" value="ECO:0007669"/>
    <property type="project" value="InterPro"/>
</dbReference>
<dbReference type="SUPFAM" id="SSF52540">
    <property type="entry name" value="P-loop containing nucleoside triphosphate hydrolases"/>
    <property type="match status" value="1"/>
</dbReference>
<dbReference type="InterPro" id="IPR000515">
    <property type="entry name" value="MetI-like"/>
</dbReference>
<dbReference type="GO" id="GO:0015416">
    <property type="term" value="F:ABC-type phosphonate transporter activity"/>
    <property type="evidence" value="ECO:0007669"/>
    <property type="project" value="InterPro"/>
</dbReference>
<feature type="transmembrane region" description="Helical" evidence="10">
    <location>
        <begin position="481"/>
        <end position="499"/>
    </location>
</feature>
<accession>A0A5N5UYU2</accession>
<dbReference type="InterPro" id="IPR017871">
    <property type="entry name" value="ABC_transporter-like_CS"/>
</dbReference>
<dbReference type="InterPro" id="IPR035906">
    <property type="entry name" value="MetI-like_sf"/>
</dbReference>
<keyword evidence="7" id="KW-1278">Translocase</keyword>
<feature type="transmembrane region" description="Helical" evidence="10">
    <location>
        <begin position="398"/>
        <end position="421"/>
    </location>
</feature>
<dbReference type="Pfam" id="PF00528">
    <property type="entry name" value="BPD_transp_1"/>
    <property type="match status" value="2"/>
</dbReference>
<gene>
    <name evidence="13" type="ORF">MPHL21000_16425</name>
</gene>
<dbReference type="Proteomes" id="UP000325690">
    <property type="component" value="Unassembled WGS sequence"/>
</dbReference>
<feature type="transmembrane region" description="Helical" evidence="10">
    <location>
        <begin position="511"/>
        <end position="532"/>
    </location>
</feature>
<dbReference type="CDD" id="cd06261">
    <property type="entry name" value="TM_PBP2"/>
    <property type="match status" value="2"/>
</dbReference>
<dbReference type="NCBIfam" id="TIGR02315">
    <property type="entry name" value="ABC_phnC"/>
    <property type="match status" value="1"/>
</dbReference>
<organism evidence="13 14">
    <name type="scientific">Mycolicibacterium phlei DSM 43239 = CCUG 21000</name>
    <dbReference type="NCBI Taxonomy" id="1226750"/>
    <lineage>
        <taxon>Bacteria</taxon>
        <taxon>Bacillati</taxon>
        <taxon>Actinomycetota</taxon>
        <taxon>Actinomycetes</taxon>
        <taxon>Mycobacteriales</taxon>
        <taxon>Mycobacteriaceae</taxon>
        <taxon>Mycolicibacterium</taxon>
    </lineage>
</organism>
<dbReference type="PANTHER" id="PTHR30043:SF1">
    <property type="entry name" value="ABC TRANSPORT SYSTEM PERMEASE PROTEIN P69"/>
    <property type="match status" value="1"/>
</dbReference>
<protein>
    <submittedName>
        <fullName evidence="13">Phosphate starvation-inducible protein PhoH</fullName>
    </submittedName>
</protein>
<dbReference type="PROSITE" id="PS00211">
    <property type="entry name" value="ABC_TRANSPORTER_1"/>
    <property type="match status" value="1"/>
</dbReference>
<evidence type="ECO:0000259" key="11">
    <source>
        <dbReference type="PROSITE" id="PS50893"/>
    </source>
</evidence>
<dbReference type="InterPro" id="IPR003439">
    <property type="entry name" value="ABC_transporter-like_ATP-bd"/>
</dbReference>
<dbReference type="GO" id="GO:0005886">
    <property type="term" value="C:plasma membrane"/>
    <property type="evidence" value="ECO:0007669"/>
    <property type="project" value="UniProtKB-SubCell"/>
</dbReference>
<evidence type="ECO:0000259" key="12">
    <source>
        <dbReference type="PROSITE" id="PS50928"/>
    </source>
</evidence>
<dbReference type="InterPro" id="IPR012693">
    <property type="entry name" value="ABC_transpr_PhnC"/>
</dbReference>
<feature type="domain" description="ABC transmembrane type-1" evidence="12">
    <location>
        <begin position="346"/>
        <end position="529"/>
    </location>
</feature>
<feature type="transmembrane region" description="Helical" evidence="10">
    <location>
        <begin position="767"/>
        <end position="785"/>
    </location>
</feature>
<evidence type="ECO:0000256" key="10">
    <source>
        <dbReference type="RuleBase" id="RU363032"/>
    </source>
</evidence>
<dbReference type="Gene3D" id="3.40.50.300">
    <property type="entry name" value="P-loop containing nucleotide triphosphate hydrolases"/>
    <property type="match status" value="1"/>
</dbReference>
<feature type="transmembrane region" description="Helical" evidence="10">
    <location>
        <begin position="605"/>
        <end position="631"/>
    </location>
</feature>
<dbReference type="InterPro" id="IPR005769">
    <property type="entry name" value="PhnE/PtxC"/>
</dbReference>
<dbReference type="AlphaFoldDB" id="A0A5N5UYU2"/>
<dbReference type="SUPFAM" id="SSF161098">
    <property type="entry name" value="MetI-like"/>
    <property type="match status" value="2"/>
</dbReference>
<feature type="transmembrane region" description="Helical" evidence="10">
    <location>
        <begin position="457"/>
        <end position="474"/>
    </location>
</feature>
<feature type="transmembrane region" description="Helical" evidence="10">
    <location>
        <begin position="552"/>
        <end position="571"/>
    </location>
</feature>
<dbReference type="EMBL" id="ANBP01000023">
    <property type="protein sequence ID" value="KAB7754726.1"/>
    <property type="molecule type" value="Genomic_DNA"/>
</dbReference>
<keyword evidence="3" id="KW-1003">Cell membrane</keyword>
<feature type="domain" description="ABC transmembrane type-1" evidence="12">
    <location>
        <begin position="606"/>
        <end position="789"/>
    </location>
</feature>
<dbReference type="GO" id="GO:0005524">
    <property type="term" value="F:ATP binding"/>
    <property type="evidence" value="ECO:0007669"/>
    <property type="project" value="UniProtKB-KW"/>
</dbReference>
<keyword evidence="2 10" id="KW-0813">Transport</keyword>
<keyword evidence="6" id="KW-0067">ATP-binding</keyword>
<evidence type="ECO:0000313" key="13">
    <source>
        <dbReference type="EMBL" id="KAB7754726.1"/>
    </source>
</evidence>
<reference evidence="13 14" key="1">
    <citation type="submission" date="2012-10" db="EMBL/GenBank/DDBJ databases">
        <title>The draft sequence of the Mycobacterium pheli genome.</title>
        <authorList>
            <person name="Pettersson B.M.F."/>
            <person name="Das S."/>
            <person name="Dasgupta S."/>
            <person name="Bhattacharya A."/>
            <person name="Kirsebom L.A."/>
        </authorList>
    </citation>
    <scope>NUCLEOTIDE SEQUENCE [LARGE SCALE GENOMIC DNA]</scope>
    <source>
        <strain evidence="13 14">CCUG 21000</strain>
    </source>
</reference>
<keyword evidence="9 10" id="KW-0472">Membrane</keyword>
<dbReference type="InterPro" id="IPR027417">
    <property type="entry name" value="P-loop_NTPase"/>
</dbReference>
<feature type="transmembrane region" description="Helical" evidence="10">
    <location>
        <begin position="743"/>
        <end position="760"/>
    </location>
</feature>
<comment type="caution">
    <text evidence="13">The sequence shown here is derived from an EMBL/GenBank/DDBJ whole genome shotgun (WGS) entry which is preliminary data.</text>
</comment>
<dbReference type="PANTHER" id="PTHR30043">
    <property type="entry name" value="PHOSPHONATES TRANSPORT SYSTEM PERMEASE PROTEIN"/>
    <property type="match status" value="1"/>
</dbReference>
<keyword evidence="5" id="KW-0547">Nucleotide-binding</keyword>
<evidence type="ECO:0000256" key="6">
    <source>
        <dbReference type="ARBA" id="ARBA00022840"/>
    </source>
</evidence>
<evidence type="ECO:0000256" key="8">
    <source>
        <dbReference type="ARBA" id="ARBA00022989"/>
    </source>
</evidence>
<proteinExistence type="inferred from homology"/>
<dbReference type="PROSITE" id="PS50928">
    <property type="entry name" value="ABC_TM1"/>
    <property type="match status" value="2"/>
</dbReference>
<evidence type="ECO:0000256" key="9">
    <source>
        <dbReference type="ARBA" id="ARBA00023136"/>
    </source>
</evidence>
<dbReference type="SMART" id="SM00382">
    <property type="entry name" value="AAA"/>
    <property type="match status" value="1"/>
</dbReference>
<feature type="transmembrane region" description="Helical" evidence="10">
    <location>
        <begin position="350"/>
        <end position="372"/>
    </location>
</feature>